<keyword evidence="15" id="KW-0010">Activator</keyword>
<dbReference type="GO" id="GO:0000978">
    <property type="term" value="F:RNA polymerase II cis-regulatory region sequence-specific DNA binding"/>
    <property type="evidence" value="ECO:0007669"/>
    <property type="project" value="TreeGrafter"/>
</dbReference>
<keyword evidence="11" id="KW-0805">Transcription regulation</keyword>
<organism evidence="21 22">
    <name type="scientific">Sapajus apella</name>
    <name type="common">Brown-capped capuchin</name>
    <name type="synonym">Cebus apella</name>
    <dbReference type="NCBI Taxonomy" id="9515"/>
    <lineage>
        <taxon>Eukaryota</taxon>
        <taxon>Metazoa</taxon>
        <taxon>Chordata</taxon>
        <taxon>Craniata</taxon>
        <taxon>Vertebrata</taxon>
        <taxon>Euteleostomi</taxon>
        <taxon>Mammalia</taxon>
        <taxon>Eutheria</taxon>
        <taxon>Euarchontoglires</taxon>
        <taxon>Primates</taxon>
        <taxon>Haplorrhini</taxon>
        <taxon>Platyrrhini</taxon>
        <taxon>Cebidae</taxon>
        <taxon>Cebinae</taxon>
        <taxon>Sapajus</taxon>
    </lineage>
</organism>
<evidence type="ECO:0000256" key="16">
    <source>
        <dbReference type="ARBA" id="ARBA00023163"/>
    </source>
</evidence>
<feature type="domain" description="IRF tryptophan pentad repeat" evidence="20">
    <location>
        <begin position="10"/>
        <end position="116"/>
    </location>
</feature>
<evidence type="ECO:0000256" key="5">
    <source>
        <dbReference type="ARBA" id="ARBA00022499"/>
    </source>
</evidence>
<keyword evidence="5" id="KW-1017">Isopeptide bond</keyword>
<dbReference type="RefSeq" id="XP_032120316.1">
    <property type="nucleotide sequence ID" value="XM_032264425.1"/>
</dbReference>
<keyword evidence="4" id="KW-0963">Cytoplasm</keyword>
<dbReference type="AlphaFoldDB" id="A0A6J3GR15"/>
<dbReference type="Pfam" id="PF10401">
    <property type="entry name" value="IRF-3"/>
    <property type="match status" value="1"/>
</dbReference>
<evidence type="ECO:0000256" key="6">
    <source>
        <dbReference type="ARBA" id="ARBA00022553"/>
    </source>
</evidence>
<evidence type="ECO:0000256" key="19">
    <source>
        <dbReference type="SAM" id="MobiDB-lite"/>
    </source>
</evidence>
<dbReference type="GO" id="GO:0051607">
    <property type="term" value="P:defense response to virus"/>
    <property type="evidence" value="ECO:0007669"/>
    <property type="project" value="UniProtKB-KW"/>
</dbReference>
<dbReference type="InterPro" id="IPR019471">
    <property type="entry name" value="Interferon_reg_factor-3"/>
</dbReference>
<keyword evidence="17" id="KW-0539">Nucleus</keyword>
<accession>A0A6J3GR15</accession>
<keyword evidence="7" id="KW-0399">Innate immunity</keyword>
<dbReference type="SMART" id="SM01243">
    <property type="entry name" value="IRF-3"/>
    <property type="match status" value="1"/>
</dbReference>
<dbReference type="GO" id="GO:0007166">
    <property type="term" value="P:cell surface receptor signaling pathway"/>
    <property type="evidence" value="ECO:0007669"/>
    <property type="project" value="UniProtKB-ARBA"/>
</dbReference>
<keyword evidence="6" id="KW-0597">Phosphoprotein</keyword>
<evidence type="ECO:0000256" key="12">
    <source>
        <dbReference type="ARBA" id="ARBA00023118"/>
    </source>
</evidence>
<evidence type="ECO:0000256" key="1">
    <source>
        <dbReference type="ARBA" id="ARBA00004123"/>
    </source>
</evidence>
<dbReference type="Proteomes" id="UP000504640">
    <property type="component" value="Unplaced"/>
</dbReference>
<evidence type="ECO:0000256" key="2">
    <source>
        <dbReference type="ARBA" id="ARBA00004173"/>
    </source>
</evidence>
<dbReference type="Gene3D" id="1.10.10.10">
    <property type="entry name" value="Winged helix-like DNA-binding domain superfamily/Winged helix DNA-binding domain"/>
    <property type="match status" value="1"/>
</dbReference>
<dbReference type="PRINTS" id="PR00267">
    <property type="entry name" value="INTFRNREGFCT"/>
</dbReference>
<dbReference type="GO" id="GO:0005739">
    <property type="term" value="C:mitochondrion"/>
    <property type="evidence" value="ECO:0007669"/>
    <property type="project" value="UniProtKB-SubCell"/>
</dbReference>
<keyword evidence="10" id="KW-0007">Acetylation</keyword>
<evidence type="ECO:0000256" key="11">
    <source>
        <dbReference type="ARBA" id="ARBA00023015"/>
    </source>
</evidence>
<dbReference type="Gene3D" id="2.60.200.10">
    <property type="match status" value="1"/>
</dbReference>
<dbReference type="SUPFAM" id="SSF49879">
    <property type="entry name" value="SMAD/FHA domain"/>
    <property type="match status" value="1"/>
</dbReference>
<dbReference type="Pfam" id="PF00605">
    <property type="entry name" value="IRF"/>
    <property type="match status" value="1"/>
</dbReference>
<evidence type="ECO:0000256" key="14">
    <source>
        <dbReference type="ARBA" id="ARBA00023128"/>
    </source>
</evidence>
<dbReference type="PROSITE" id="PS00601">
    <property type="entry name" value="IRF_1"/>
    <property type="match status" value="1"/>
</dbReference>
<name>A0A6J3GR15_SAPAP</name>
<dbReference type="InterPro" id="IPR008984">
    <property type="entry name" value="SMAD_FHA_dom_sf"/>
</dbReference>
<dbReference type="GO" id="GO:0005634">
    <property type="term" value="C:nucleus"/>
    <property type="evidence" value="ECO:0007669"/>
    <property type="project" value="UniProtKB-SubCell"/>
</dbReference>
<evidence type="ECO:0000256" key="7">
    <source>
        <dbReference type="ARBA" id="ARBA00022588"/>
    </source>
</evidence>
<gene>
    <name evidence="22" type="primary">IRF3</name>
</gene>
<evidence type="ECO:0000259" key="20">
    <source>
        <dbReference type="PROSITE" id="PS51507"/>
    </source>
</evidence>
<dbReference type="GeneID" id="116540755"/>
<evidence type="ECO:0000313" key="22">
    <source>
        <dbReference type="RefSeq" id="XP_032120316.1"/>
    </source>
</evidence>
<comment type="subcellular location">
    <subcellularLocation>
        <location evidence="3">Cytoplasm</location>
    </subcellularLocation>
    <subcellularLocation>
        <location evidence="2">Mitochondrion</location>
    </subcellularLocation>
    <subcellularLocation>
        <location evidence="1">Nucleus</location>
    </subcellularLocation>
</comment>
<keyword evidence="13" id="KW-0238">DNA-binding</keyword>
<evidence type="ECO:0000256" key="18">
    <source>
        <dbReference type="ARBA" id="ARBA00067348"/>
    </source>
</evidence>
<dbReference type="SMART" id="SM00348">
    <property type="entry name" value="IRF"/>
    <property type="match status" value="1"/>
</dbReference>
<dbReference type="GO" id="GO:0005829">
    <property type="term" value="C:cytosol"/>
    <property type="evidence" value="ECO:0007669"/>
    <property type="project" value="UniProtKB-ARBA"/>
</dbReference>
<keyword evidence="8" id="KW-0832">Ubl conjugation</keyword>
<dbReference type="CDD" id="cd00103">
    <property type="entry name" value="IRF"/>
    <property type="match status" value="1"/>
</dbReference>
<reference evidence="22" key="1">
    <citation type="submission" date="2025-08" db="UniProtKB">
        <authorList>
            <consortium name="RefSeq"/>
        </authorList>
    </citation>
    <scope>IDENTIFICATION</scope>
    <source>
        <tissue evidence="22">Blood</tissue>
    </source>
</reference>
<dbReference type="SUPFAM" id="SSF46785">
    <property type="entry name" value="Winged helix' DNA-binding domain"/>
    <property type="match status" value="1"/>
</dbReference>
<proteinExistence type="predicted"/>
<dbReference type="CTD" id="3661"/>
<dbReference type="GO" id="GO:0012501">
    <property type="term" value="P:programmed cell death"/>
    <property type="evidence" value="ECO:0007669"/>
    <property type="project" value="UniProtKB-ARBA"/>
</dbReference>
<protein>
    <recommendedName>
        <fullName evidence="18">Interferon regulatory factor 3</fullName>
    </recommendedName>
</protein>
<keyword evidence="12" id="KW-0051">Antiviral defense</keyword>
<dbReference type="PANTHER" id="PTHR11949:SF1">
    <property type="entry name" value="INTERFERON REGULATORY FACTOR 3"/>
    <property type="match status" value="1"/>
</dbReference>
<evidence type="ECO:0000256" key="10">
    <source>
        <dbReference type="ARBA" id="ARBA00022990"/>
    </source>
</evidence>
<keyword evidence="16" id="KW-0804">Transcription</keyword>
<evidence type="ECO:0000256" key="15">
    <source>
        <dbReference type="ARBA" id="ARBA00023159"/>
    </source>
</evidence>
<evidence type="ECO:0000256" key="3">
    <source>
        <dbReference type="ARBA" id="ARBA00004496"/>
    </source>
</evidence>
<dbReference type="InterPro" id="IPR001346">
    <property type="entry name" value="Interferon_reg_fact_DNA-bd_dom"/>
</dbReference>
<dbReference type="FunFam" id="2.60.200.10:FF:000008">
    <property type="entry name" value="Interferon regulatory factor 3"/>
    <property type="match status" value="1"/>
</dbReference>
<dbReference type="GO" id="GO:0042802">
    <property type="term" value="F:identical protein binding"/>
    <property type="evidence" value="ECO:0007669"/>
    <property type="project" value="UniProtKB-ARBA"/>
</dbReference>
<dbReference type="FunFam" id="1.10.10.10:FF:000263">
    <property type="entry name" value="Interferon regulatory factor 3"/>
    <property type="match status" value="1"/>
</dbReference>
<dbReference type="InterPro" id="IPR036390">
    <property type="entry name" value="WH_DNA-bd_sf"/>
</dbReference>
<keyword evidence="14" id="KW-0496">Mitochondrion</keyword>
<dbReference type="InterPro" id="IPR036388">
    <property type="entry name" value="WH-like_DNA-bd_sf"/>
</dbReference>
<dbReference type="GO" id="GO:0045944">
    <property type="term" value="P:positive regulation of transcription by RNA polymerase II"/>
    <property type="evidence" value="ECO:0007669"/>
    <property type="project" value="UniProtKB-ARBA"/>
</dbReference>
<evidence type="ECO:0000256" key="9">
    <source>
        <dbReference type="ARBA" id="ARBA00022859"/>
    </source>
</evidence>
<dbReference type="InterPro" id="IPR017855">
    <property type="entry name" value="SMAD-like_dom_sf"/>
</dbReference>
<evidence type="ECO:0000256" key="4">
    <source>
        <dbReference type="ARBA" id="ARBA00022490"/>
    </source>
</evidence>
<dbReference type="InterPro" id="IPR019817">
    <property type="entry name" value="Interferon_reg_fac_CS"/>
</dbReference>
<dbReference type="GO" id="GO:0045087">
    <property type="term" value="P:innate immune response"/>
    <property type="evidence" value="ECO:0007669"/>
    <property type="project" value="UniProtKB-KW"/>
</dbReference>
<dbReference type="PANTHER" id="PTHR11949">
    <property type="entry name" value="INTERFERON REGULATORY FACTOR"/>
    <property type="match status" value="1"/>
</dbReference>
<dbReference type="GO" id="GO:0000981">
    <property type="term" value="F:DNA-binding transcription factor activity, RNA polymerase II-specific"/>
    <property type="evidence" value="ECO:0007669"/>
    <property type="project" value="TreeGrafter"/>
</dbReference>
<dbReference type="GO" id="GO:0032481">
    <property type="term" value="P:positive regulation of type I interferon production"/>
    <property type="evidence" value="ECO:0007669"/>
    <property type="project" value="UniProtKB-ARBA"/>
</dbReference>
<evidence type="ECO:0000313" key="21">
    <source>
        <dbReference type="Proteomes" id="UP000504640"/>
    </source>
</evidence>
<evidence type="ECO:0000256" key="17">
    <source>
        <dbReference type="ARBA" id="ARBA00023242"/>
    </source>
</evidence>
<evidence type="ECO:0000256" key="8">
    <source>
        <dbReference type="ARBA" id="ARBA00022843"/>
    </source>
</evidence>
<evidence type="ECO:0000256" key="13">
    <source>
        <dbReference type="ARBA" id="ARBA00023125"/>
    </source>
</evidence>
<sequence length="460" mass="50598">MMGRTMGTPKPRILPWLELQLNRGQLEGVAWVNESRTRFRIPWKHGLRHDAQQEDFGIFQAWAEATGAYVPGRDKPDPPTWKRNFRSALNRKDGLRLADDRSKDPHDPHKIYEFVNSGLPDRGECGRLGSQGFLAPLATSPPFPTGVGDFSQPDTSPDTSGGGSTSDTQEDILDELLGNMVLAPLPDSGPPGLAVAPEPYPQPLLNPSLDNPTSFPNLEPSENPLRRLLVPGEEWEFEVTAFYRGRQVFQQTISCPGGLRLVGSEVADRTLPGWPITLPDPGASLTDKGVMSYVRHVLSRLGGGLALWRAGQQLWAQRLGQCHTYWAVSEELLPNSGNGPDGEVPKDKEGGVLDLGPFIVDLITFTEGSGRSPRYTLWFCVGEPWPQDQPWTKRLVMVKVVPTCLRALVELARAGGASSLENTVELHISNSHPLSLTSDQYKAYLKDLVEDMDFQGPGEA</sequence>
<keyword evidence="9" id="KW-0391">Immunity</keyword>
<dbReference type="GO" id="GO:0045089">
    <property type="term" value="P:positive regulation of innate immune response"/>
    <property type="evidence" value="ECO:0007669"/>
    <property type="project" value="UniProtKB-ARBA"/>
</dbReference>
<keyword evidence="21" id="KW-1185">Reference proteome</keyword>
<feature type="region of interest" description="Disordered" evidence="19">
    <location>
        <begin position="136"/>
        <end position="169"/>
    </location>
</feature>
<dbReference type="PROSITE" id="PS51507">
    <property type="entry name" value="IRF_2"/>
    <property type="match status" value="1"/>
</dbReference>
<dbReference type="GO" id="GO:0098586">
    <property type="term" value="P:cellular response to virus"/>
    <property type="evidence" value="ECO:0007669"/>
    <property type="project" value="UniProtKB-ARBA"/>
</dbReference>